<feature type="domain" description="SET" evidence="4">
    <location>
        <begin position="1"/>
        <end position="203"/>
    </location>
</feature>
<name>A0ABP0HWG6_9DINO</name>
<dbReference type="PROSITE" id="PS50280">
    <property type="entry name" value="SET"/>
    <property type="match status" value="1"/>
</dbReference>
<feature type="compositionally biased region" description="Acidic residues" evidence="2">
    <location>
        <begin position="872"/>
        <end position="902"/>
    </location>
</feature>
<dbReference type="PANTHER" id="PTHR48125:SF12">
    <property type="entry name" value="AT HOOK TRANSCRIPTION FACTOR FAMILY-RELATED"/>
    <property type="match status" value="1"/>
</dbReference>
<feature type="region of interest" description="Disordered" evidence="2">
    <location>
        <begin position="1202"/>
        <end position="1265"/>
    </location>
</feature>
<keyword evidence="6" id="KW-1185">Reference proteome</keyword>
<feature type="region of interest" description="Disordered" evidence="2">
    <location>
        <begin position="942"/>
        <end position="962"/>
    </location>
</feature>
<evidence type="ECO:0000313" key="5">
    <source>
        <dbReference type="EMBL" id="CAK8994117.1"/>
    </source>
</evidence>
<comment type="caution">
    <text evidence="5">The sequence shown here is derived from an EMBL/GenBank/DDBJ whole genome shotgun (WGS) entry which is preliminary data.</text>
</comment>
<feature type="compositionally biased region" description="Basic and acidic residues" evidence="2">
    <location>
        <begin position="2511"/>
        <end position="2521"/>
    </location>
</feature>
<feature type="region of interest" description="Disordered" evidence="2">
    <location>
        <begin position="2511"/>
        <end position="2544"/>
    </location>
</feature>
<feature type="compositionally biased region" description="Basic and acidic residues" evidence="2">
    <location>
        <begin position="1113"/>
        <end position="1127"/>
    </location>
</feature>
<feature type="region of interest" description="Disordered" evidence="2">
    <location>
        <begin position="1097"/>
        <end position="1189"/>
    </location>
</feature>
<evidence type="ECO:0000256" key="2">
    <source>
        <dbReference type="SAM" id="MobiDB-lite"/>
    </source>
</evidence>
<feature type="compositionally biased region" description="Basic residues" evidence="2">
    <location>
        <begin position="553"/>
        <end position="562"/>
    </location>
</feature>
<gene>
    <name evidence="5" type="ORF">SCF082_LOCUS3801</name>
</gene>
<feature type="compositionally biased region" description="Acidic residues" evidence="2">
    <location>
        <begin position="1244"/>
        <end position="1265"/>
    </location>
</feature>
<feature type="region of interest" description="Disordered" evidence="2">
    <location>
        <begin position="660"/>
        <end position="838"/>
    </location>
</feature>
<dbReference type="Proteomes" id="UP001642464">
    <property type="component" value="Unassembled WGS sequence"/>
</dbReference>
<feature type="compositionally biased region" description="Basic and acidic residues" evidence="2">
    <location>
        <begin position="538"/>
        <end position="552"/>
    </location>
</feature>
<feature type="coiled-coil region" evidence="1">
    <location>
        <begin position="433"/>
        <end position="467"/>
    </location>
</feature>
<keyword evidence="3" id="KW-0812">Transmembrane</keyword>
<dbReference type="InterPro" id="IPR013103">
    <property type="entry name" value="RVT_2"/>
</dbReference>
<dbReference type="CDD" id="cd20071">
    <property type="entry name" value="SET_SMYD"/>
    <property type="match status" value="1"/>
</dbReference>
<keyword evidence="1" id="KW-0175">Coiled coil</keyword>
<feature type="compositionally biased region" description="Low complexity" evidence="2">
    <location>
        <begin position="674"/>
        <end position="683"/>
    </location>
</feature>
<dbReference type="InterPro" id="IPR001214">
    <property type="entry name" value="SET_dom"/>
</dbReference>
<dbReference type="InterPro" id="IPR046341">
    <property type="entry name" value="SET_dom_sf"/>
</dbReference>
<dbReference type="SUPFAM" id="SSF82199">
    <property type="entry name" value="SET domain"/>
    <property type="match status" value="1"/>
</dbReference>
<feature type="compositionally biased region" description="Low complexity" evidence="2">
    <location>
        <begin position="1221"/>
        <end position="1232"/>
    </location>
</feature>
<evidence type="ECO:0000256" key="3">
    <source>
        <dbReference type="SAM" id="Phobius"/>
    </source>
</evidence>
<dbReference type="Pfam" id="PF00856">
    <property type="entry name" value="SET"/>
    <property type="match status" value="1"/>
</dbReference>
<feature type="compositionally biased region" description="Basic and acidic residues" evidence="2">
    <location>
        <begin position="1211"/>
        <end position="1220"/>
    </location>
</feature>
<feature type="compositionally biased region" description="Basic and acidic residues" evidence="2">
    <location>
        <begin position="1052"/>
        <end position="1070"/>
    </location>
</feature>
<feature type="region of interest" description="Disordered" evidence="2">
    <location>
        <begin position="1593"/>
        <end position="1777"/>
    </location>
</feature>
<feature type="compositionally biased region" description="Low complexity" evidence="2">
    <location>
        <begin position="1705"/>
        <end position="1738"/>
    </location>
</feature>
<feature type="region of interest" description="Disordered" evidence="2">
    <location>
        <begin position="508"/>
        <end position="618"/>
    </location>
</feature>
<dbReference type="EMBL" id="CAXAMM010001958">
    <property type="protein sequence ID" value="CAK8994117.1"/>
    <property type="molecule type" value="Genomic_DNA"/>
</dbReference>
<dbReference type="Gene3D" id="2.170.270.10">
    <property type="entry name" value="SET domain"/>
    <property type="match status" value="1"/>
</dbReference>
<evidence type="ECO:0000259" key="4">
    <source>
        <dbReference type="PROSITE" id="PS50280"/>
    </source>
</evidence>
<feature type="region of interest" description="Disordered" evidence="2">
    <location>
        <begin position="850"/>
        <end position="902"/>
    </location>
</feature>
<keyword evidence="3" id="KW-1133">Transmembrane helix</keyword>
<feature type="compositionally biased region" description="Basic and acidic residues" evidence="2">
    <location>
        <begin position="686"/>
        <end position="758"/>
    </location>
</feature>
<feature type="compositionally biased region" description="Low complexity" evidence="2">
    <location>
        <begin position="983"/>
        <end position="995"/>
    </location>
</feature>
<dbReference type="PANTHER" id="PTHR48125">
    <property type="entry name" value="LP07818P1"/>
    <property type="match status" value="1"/>
</dbReference>
<sequence length="2563" mass="287136">MVACAYALVAKGSFKQGDVILLEEAQKSSSKITGMGHPRSPFALKEEKRHVYVFVAILSLAAGASPVAALGLLSRSQRRRLAALHCHTRLAPARAEDGAGALSEQLGEEGERLLEEMVASGVWTAEQAVQDAGWLWQLLRVWDANKLSFVTAQGPEQCVFERISRLNHSCEPNVRLLPAGPKQLLVVAAVDIREGEELCICYPERNILPMLHFLHAPTSWRRRTLERWQFLCRCVRCEAPRPEQVEDLEEEARALVSPLQAATSSEDFPIDQVLQLLSQCQDAGLGCDHWLSFWLLSLCMVGSSARPLQVASHGVARASHLPVLPGSLQPLAERCPNAAQLLAQGDRGAGTAPRPGVTARLTSYFSFSGVKKQRKVDGARATPCDATCSGRAELPTVQRQRTCPLCRTPSQVAVVEEPPTAIGMAQDLLGRMQDLLDEEVQALKRKYQALQLEADLLEQELEKELARALLARLTAALRRQGVAPGRLFAALSPQKDRMADTAPEAIPVPTWEGAESPGGGATPPPEAEVRGSASTPGRARERGRATEEQDRGRSRHRGRGQGRGRDNPRARAPHDKGKSKGSKGGGKKGMNVGKGHTTYATDAIPGQGDTDGPTNTFRAGWSQQFPGWYRSPSTGHWMFWMGAQWLSYEPTASMDGSWYLPRQGHELTPPAMPSSPQASPPASTLEHPKKEKKDKTRKERPEKSKEKKEAKGDKSADRKKDKKEKKETSRSAEKVKKEAKEKKEARTKSSPARDDKREKKDKKEKKDEDEEARPSGVAKDEPSKPAAKKSKPAPPGPNPPDEDEDEYEEYSDYTYEEDEESEEEENFEVDPPVEPQSLVQQDFISGQLESHEFGGLHGRSSRAHLAEVKEEPDWDPDDDEIPAEEDEDGEDAMYEDNDWDEADEEDLEQEAYYQGYSQGYDWGYWDEEGEWEDDHELREAYAAGSTQVKEEQQGSHTTSTKGLQVHKVNWTFMEGWERIKAYSSDSNSSVSSSDSSSEEEPVTFGAGKTPEEAKKKISKYKAALSTVLDALDGDLDEGDHRLKKKLQKKREKVKEHERELKAKSKARPMETDLPAADMLEILPYMSREEKKKLYKKLKEERDEEASRQLFKKGTPEKVARPDKKKEGCTAASSSTTPAPEPAAVSTLPEPDEMSPTTQDEQSSSEESDDSFYSLAEPESETEDLALWQSHMEDEAISGLDQVLHKVPLRTMEPKEHDSGSDSHGSFSSGQSESSHEDGPNTEVDTSDSESEDADGGPDDSGDYEDALTAGITEEGGEILTKGQRRRLLNAAQQIADTAALEVTSRSATMTRTPKATPRSRWRILELFTWSCMLSMTATERGCWEAWEPISLESGWDVSTMAGQDKAMCYIQEVEPDLLMIAWPCGPWSPLQNISVRTEAQKLTLKRKRLQARRTVLSFTRRAALWQRHRGALVFGENPARSKAWSTPEISGYQTEQGTWASLSEYAGGYPKELCTAMLKGAETYLMAKAHEAYTEDYEIDDTVPDLMTGEDFLEEQKSQQEAQLDDSLRFDGQEPQGPEDDERHPEQQKRYFVSWRGRLLLLAQENMRLATPEELALTEPVKEDVLDIQELLRDPTRSNIYQDLRAKPPPPRPRKKREPRPPEDPQRLRAKNILRGTKAVRDQPPRPAQMPQRRKRKELNQPVQPALSDPRAPQDPQAPPPADIVAAPPEPAQRATRRRLALEDASASVAAPPRRPLAEPGPSEAAAPSSSSKGPTAGDGVPIQDESDGLSTPEDSSPTVRPYPPRPPEPQEWAQMPTEARRQRLMDDVPYSIKRKMSAPTTQELPLKKARPSTALFMQVLVSAVSPGPANEWITRYEVEMLRQLTGLPISAARLHRHPRKRFMKRPRKRAGVTILMGQEPDNVFMVEEDSEEALKNPRRRAPFTWRGMTLFLKEDSPATVDHSTYIQLPDGLYEAKLDPEERRIFEHLWAEDLHDHLLAEVMVLKLKQNGKELDPKYFDEKEKAEFQASDAKEWQQWIRNRVVKRLSKAEEAKIPRHQIFRAPLRMVRVNKQTKLLAPLIAKSRLVVSGHRDPGLGHFRSDSPTATLQAVRISKAIAVRNGWKGYSFDVTTAFLSGENLQRNVYVRAPEEGLPAVDEEPAVGGGELMQILRSAYGLVESPRLWYLRASKLLTSTPLKELPISKSSFVASDDTQAWALLNLHVDDGLLFGSEQDNRFQKLKKDINGMFTIKEWKSIPLTFLGVDLKERHGELYDDMSNYISKIALPDMKLSAKNDTPLNPQQLTAYRQLVMRLRWPGQQSMPQVLYKVSKLAQHATRATMGDYKAALQLYEECKEEAKQGRAVLPYPKIHGKLFVVTYFDASLGKEKDGKSQLGAVHFLTNEEVLKGPQPAAAVDYTTNKSSRVVRSSMAAESCSLSLAVDRHLYVRLIADMMLHGVFEVGSEWRARLRVGGGVVTDAKSLYDHMCTTGQIPSERQTMLDLLVAKDLLEQEVFKLYWVPTHRQHADGLTKAMRNLLWEEYLTRKTISLKETAEEKATEEHRKQLRKGQRERRKEQSKKMVAPSSLAEPMHCGWATVQYGSAML</sequence>
<evidence type="ECO:0000313" key="6">
    <source>
        <dbReference type="Proteomes" id="UP001642464"/>
    </source>
</evidence>
<evidence type="ECO:0000256" key="1">
    <source>
        <dbReference type="SAM" id="Coils"/>
    </source>
</evidence>
<proteinExistence type="predicted"/>
<feature type="transmembrane region" description="Helical" evidence="3">
    <location>
        <begin position="51"/>
        <end position="73"/>
    </location>
</feature>
<dbReference type="Pfam" id="PF07727">
    <property type="entry name" value="RVT_2"/>
    <property type="match status" value="1"/>
</dbReference>
<feature type="region of interest" description="Disordered" evidence="2">
    <location>
        <begin position="1514"/>
        <end position="1548"/>
    </location>
</feature>
<feature type="region of interest" description="Disordered" evidence="2">
    <location>
        <begin position="982"/>
        <end position="1012"/>
    </location>
</feature>
<feature type="compositionally biased region" description="Pro residues" evidence="2">
    <location>
        <begin position="1761"/>
        <end position="1770"/>
    </location>
</feature>
<feature type="region of interest" description="Disordered" evidence="2">
    <location>
        <begin position="1045"/>
        <end position="1085"/>
    </location>
</feature>
<feature type="compositionally biased region" description="Acidic residues" evidence="2">
    <location>
        <begin position="800"/>
        <end position="828"/>
    </location>
</feature>
<keyword evidence="3" id="KW-0472">Membrane</keyword>
<protein>
    <submittedName>
        <fullName evidence="5">Retrovirus-related Pol polyprotein from transposon RE1 (Retro element 1) (AtRE1)</fullName>
    </submittedName>
</protein>
<organism evidence="5 6">
    <name type="scientific">Durusdinium trenchii</name>
    <dbReference type="NCBI Taxonomy" id="1381693"/>
    <lineage>
        <taxon>Eukaryota</taxon>
        <taxon>Sar</taxon>
        <taxon>Alveolata</taxon>
        <taxon>Dinophyceae</taxon>
        <taxon>Suessiales</taxon>
        <taxon>Symbiodiniaceae</taxon>
        <taxon>Durusdinium</taxon>
    </lineage>
</organism>
<feature type="compositionally biased region" description="Basic and acidic residues" evidence="2">
    <location>
        <begin position="1097"/>
        <end position="1106"/>
    </location>
</feature>
<reference evidence="5 6" key="1">
    <citation type="submission" date="2024-02" db="EMBL/GenBank/DDBJ databases">
        <authorList>
            <person name="Chen Y."/>
            <person name="Shah S."/>
            <person name="Dougan E. K."/>
            <person name="Thang M."/>
            <person name="Chan C."/>
        </authorList>
    </citation>
    <scope>NUCLEOTIDE SEQUENCE [LARGE SCALE GENOMIC DNA]</scope>
</reference>
<feature type="compositionally biased region" description="Basic and acidic residues" evidence="2">
    <location>
        <begin position="563"/>
        <end position="578"/>
    </location>
</feature>
<accession>A0ABP0HWG6</accession>